<dbReference type="PANTHER" id="PTHR48081">
    <property type="entry name" value="AB HYDROLASE SUPERFAMILY PROTEIN C4A8.06C"/>
    <property type="match status" value="1"/>
</dbReference>
<dbReference type="Gene3D" id="3.40.50.1820">
    <property type="entry name" value="alpha/beta hydrolase"/>
    <property type="match status" value="1"/>
</dbReference>
<organism evidence="4 5">
    <name type="scientific">Fusarium oxysporum f. sp. radicis-cucumerinum</name>
    <dbReference type="NCBI Taxonomy" id="327505"/>
    <lineage>
        <taxon>Eukaryota</taxon>
        <taxon>Fungi</taxon>
        <taxon>Dikarya</taxon>
        <taxon>Ascomycota</taxon>
        <taxon>Pezizomycotina</taxon>
        <taxon>Sordariomycetes</taxon>
        <taxon>Hypocreomycetidae</taxon>
        <taxon>Hypocreales</taxon>
        <taxon>Nectriaceae</taxon>
        <taxon>Fusarium</taxon>
        <taxon>Fusarium oxysporum species complex</taxon>
    </lineage>
</organism>
<accession>A0A2H3GFI0</accession>
<keyword evidence="2" id="KW-1133">Transmembrane helix</keyword>
<dbReference type="Pfam" id="PF07859">
    <property type="entry name" value="Abhydrolase_3"/>
    <property type="match status" value="1"/>
</dbReference>
<dbReference type="InterPro" id="IPR013094">
    <property type="entry name" value="AB_hydrolase_3"/>
</dbReference>
<comment type="caution">
    <text evidence="4">The sequence shown here is derived from an EMBL/GenBank/DDBJ whole genome shotgun (WGS) entry which is preliminary data.</text>
</comment>
<dbReference type="Proteomes" id="UP000219602">
    <property type="component" value="Chromosome 13"/>
</dbReference>
<dbReference type="SUPFAM" id="SSF53474">
    <property type="entry name" value="alpha/beta-Hydrolases"/>
    <property type="match status" value="1"/>
</dbReference>
<gene>
    <name evidence="4" type="ORF">AU210_014755</name>
</gene>
<keyword evidence="2" id="KW-0472">Membrane</keyword>
<keyword evidence="2" id="KW-0812">Transmembrane</keyword>
<dbReference type="AlphaFoldDB" id="A0A2H3GFI0"/>
<name>A0A2H3GFI0_FUSOX</name>
<feature type="domain" description="Alpha/beta hydrolase fold-3" evidence="3">
    <location>
        <begin position="123"/>
        <end position="346"/>
    </location>
</feature>
<dbReference type="PANTHER" id="PTHR48081:SF31">
    <property type="entry name" value="STERYL ACETYL HYDROLASE MUG81-RELATED"/>
    <property type="match status" value="1"/>
</dbReference>
<feature type="transmembrane region" description="Helical" evidence="2">
    <location>
        <begin position="13"/>
        <end position="33"/>
    </location>
</feature>
<evidence type="ECO:0000256" key="1">
    <source>
        <dbReference type="ARBA" id="ARBA00022801"/>
    </source>
</evidence>
<evidence type="ECO:0000256" key="2">
    <source>
        <dbReference type="SAM" id="Phobius"/>
    </source>
</evidence>
<dbReference type="EMBL" id="MABQ02000011">
    <property type="protein sequence ID" value="PCD23232.1"/>
    <property type="molecule type" value="Genomic_DNA"/>
</dbReference>
<dbReference type="InterPro" id="IPR029058">
    <property type="entry name" value="AB_hydrolase_fold"/>
</dbReference>
<reference evidence="4 5" key="2">
    <citation type="journal article" date="2017" name="Sci. Rep.">
        <title>A mobile pathogenicity chromosome in Fusarium oxysporum for infection of multiple cucurbit species.</title>
        <authorList>
            <person name="van Dam P."/>
            <person name="Fokkens L."/>
            <person name="Ayukawa Y."/>
            <person name="van der Gragt M."/>
            <person name="Ter Horst A."/>
            <person name="Brankovics B."/>
            <person name="Houterman P.M."/>
            <person name="Arie T."/>
            <person name="Rep M."/>
        </authorList>
    </citation>
    <scope>NUCLEOTIDE SEQUENCE [LARGE SCALE GENOMIC DNA]</scope>
    <source>
        <strain evidence="4 5">Forc016</strain>
    </source>
</reference>
<protein>
    <recommendedName>
        <fullName evidence="3">Alpha/beta hydrolase fold-3 domain-containing protein</fullName>
    </recommendedName>
</protein>
<dbReference type="InterPro" id="IPR050300">
    <property type="entry name" value="GDXG_lipolytic_enzyme"/>
</dbReference>
<dbReference type="GO" id="GO:0016787">
    <property type="term" value="F:hydrolase activity"/>
    <property type="evidence" value="ECO:0007669"/>
    <property type="project" value="UniProtKB-KW"/>
</dbReference>
<sequence>MTLPFSKWEKLKLALRLSYAAPLALTYIIRSILITRRRGLPSRLFLVCAVIKVALGFSPRQIQYLSLSTRETHKKWIQQRSKEAKKFGHQQYVTRLVYDREVLEDGKSSLLWIGDRKQAKKVVLFFHGGGFAAPMTTGHLDWCWRAYVLAGIEKGVEVAVAVLEYTLIPEARYPVQLRQAASGLAHLLHKGIQPQDIVIGGDSAGGQLTAQLLCHLLQPQPTVLEIVLTKPLAGAFLVSPWVAQSTDDASFRENSAIDMLPIPGIAAFTKELLGPDAKSAISAFPLDRDKSSLVGMASVLSQMYVTVGAHEVFRDQVIAFKDRVQLLNPDLNLRFQCYQNCAHDFIILEKQDGECTQDMKQWMVDLLATE</sequence>
<dbReference type="STRING" id="327505.A0A2H3GFI0"/>
<evidence type="ECO:0000313" key="5">
    <source>
        <dbReference type="Proteomes" id="UP000219602"/>
    </source>
</evidence>
<reference evidence="4 5" key="1">
    <citation type="journal article" date="2016" name="Environ. Microbiol.">
        <title>Effector profiles distinguish formae speciales of Fusarium oxysporum.</title>
        <authorList>
            <person name="van Dam P."/>
            <person name="Fokkens L."/>
            <person name="Schmidt S.M."/>
            <person name="Linmans J.H."/>
            <person name="Kistler H.C."/>
            <person name="Ma L.J."/>
            <person name="Rep M."/>
        </authorList>
    </citation>
    <scope>NUCLEOTIDE SEQUENCE [LARGE SCALE GENOMIC DNA]</scope>
    <source>
        <strain evidence="4 5">Forc016</strain>
    </source>
</reference>
<proteinExistence type="predicted"/>
<evidence type="ECO:0000313" key="4">
    <source>
        <dbReference type="EMBL" id="PCD23232.1"/>
    </source>
</evidence>
<evidence type="ECO:0000259" key="3">
    <source>
        <dbReference type="Pfam" id="PF07859"/>
    </source>
</evidence>
<keyword evidence="1" id="KW-0378">Hydrolase</keyword>